<proteinExistence type="predicted"/>
<accession>Q50054</accession>
<protein>
    <submittedName>
        <fullName evidence="1">U2266s</fullName>
    </submittedName>
</protein>
<reference evidence="1" key="1">
    <citation type="submission" date="1994-09" db="EMBL/GenBank/DDBJ databases">
        <authorList>
            <person name="Robison K."/>
        </authorList>
    </citation>
    <scope>NUCLEOTIDE SEQUENCE</scope>
</reference>
<name>Q50054_MYCLR</name>
<evidence type="ECO:0000313" key="1">
    <source>
        <dbReference type="EMBL" id="AAA62963.1"/>
    </source>
</evidence>
<sequence length="74" mass="8095">MNPTILAGYVENRPQQPKRGEFSSRADSEGVDELLYALAADFVGRLGVSNAGCNHSTSWATRLGVLTRCIWVQI</sequence>
<dbReference type="EMBL" id="U15182">
    <property type="protein sequence ID" value="AAA62963.1"/>
    <property type="molecule type" value="Genomic_DNA"/>
</dbReference>
<reference evidence="1" key="2">
    <citation type="submission" date="1995-04" db="EMBL/GenBank/DDBJ databases">
        <authorList>
            <person name="Smith D.R."/>
        </authorList>
    </citation>
    <scope>NUCLEOTIDE SEQUENCE</scope>
</reference>
<dbReference type="AlphaFoldDB" id="Q50054"/>
<organism evidence="1">
    <name type="scientific">Mycobacterium leprae</name>
    <dbReference type="NCBI Taxonomy" id="1769"/>
    <lineage>
        <taxon>Bacteria</taxon>
        <taxon>Bacillati</taxon>
        <taxon>Actinomycetota</taxon>
        <taxon>Actinomycetes</taxon>
        <taxon>Mycobacteriales</taxon>
        <taxon>Mycobacteriaceae</taxon>
        <taxon>Mycobacterium</taxon>
    </lineage>
</organism>